<feature type="region of interest" description="Disordered" evidence="2">
    <location>
        <begin position="406"/>
        <end position="429"/>
    </location>
</feature>
<dbReference type="OrthoDB" id="10004862at2759"/>
<dbReference type="AlphaFoldDB" id="A0A8H5CVG1"/>
<accession>A0A8H5CVG1</accession>
<dbReference type="Proteomes" id="UP000559027">
    <property type="component" value="Unassembled WGS sequence"/>
</dbReference>
<proteinExistence type="predicted"/>
<evidence type="ECO:0008006" key="5">
    <source>
        <dbReference type="Google" id="ProtNLM"/>
    </source>
</evidence>
<evidence type="ECO:0000313" key="3">
    <source>
        <dbReference type="EMBL" id="KAF5347806.1"/>
    </source>
</evidence>
<sequence length="543" mass="59683">MPSNVDTEFLFPSPSLPPSALSPYQWPGISPESTQALKDVLKDNHKRWHIFFNEKGYHNHAMHHAIAIWSLGVNGSVIRSGYELHAKEQRATYESPEPITESNFEKHLGDERFYDAYVNFYTDFARKYGIDKTLETFIFSKKYNTGSAEMLSRFLSGLLHPMIHAGYGAEFSLPVMLVEGLASTSVHQASVSKLLPKTFFDSIWAVADPTTPNAPGYISSVTGTIRSAASYVIPSFGPGPTPSNENVHALTILARVAADSKLSLPKDLDELNIVENTIAEHSDLIRDYAMQWTIDLSQPGEISRKVEELSWMAAIIYGIAGWTWAQQTKQGAEGDFNADFFFVHLVTSSAFIPSIVARISDSPHSQISFLRSYLAVALSLYVSRGRPRLDIAAFFKSSTATAKPLPIHKLPTPSKDALPGKDEAEGRVPDPWLPIVQTSIVHPDSHLPKSIRSLASLGSKFGTTPAGTFGSPEVSAESASKTELPGAEYLDGTLFIRVAGLTSARMGRVGQGEPAHNWDRNGFYEDPEVAEEAKKKMQELPVD</sequence>
<reference evidence="3 4" key="1">
    <citation type="journal article" date="2020" name="ISME J.">
        <title>Uncovering the hidden diversity of litter-decomposition mechanisms in mushroom-forming fungi.</title>
        <authorList>
            <person name="Floudas D."/>
            <person name="Bentzer J."/>
            <person name="Ahren D."/>
            <person name="Johansson T."/>
            <person name="Persson P."/>
            <person name="Tunlid A."/>
        </authorList>
    </citation>
    <scope>NUCLEOTIDE SEQUENCE [LARGE SCALE GENOMIC DNA]</scope>
    <source>
        <strain evidence="3 4">CBS 146.42</strain>
    </source>
</reference>
<comment type="caution">
    <text evidence="3">The sequence shown here is derived from an EMBL/GenBank/DDBJ whole genome shotgun (WGS) entry which is preliminary data.</text>
</comment>
<gene>
    <name evidence="3" type="ORF">D9756_010275</name>
</gene>
<dbReference type="GO" id="GO:0016491">
    <property type="term" value="F:oxidoreductase activity"/>
    <property type="evidence" value="ECO:0007669"/>
    <property type="project" value="UniProtKB-KW"/>
</dbReference>
<keyword evidence="1" id="KW-0560">Oxidoreductase</keyword>
<evidence type="ECO:0000256" key="1">
    <source>
        <dbReference type="ARBA" id="ARBA00023002"/>
    </source>
</evidence>
<dbReference type="Pfam" id="PF14027">
    <property type="entry name" value="Questin_oxidase"/>
    <property type="match status" value="1"/>
</dbReference>
<feature type="compositionally biased region" description="Basic and acidic residues" evidence="2">
    <location>
        <begin position="418"/>
        <end position="428"/>
    </location>
</feature>
<dbReference type="EMBL" id="JAACJO010000023">
    <property type="protein sequence ID" value="KAF5347806.1"/>
    <property type="molecule type" value="Genomic_DNA"/>
</dbReference>
<dbReference type="PANTHER" id="PTHR35870">
    <property type="entry name" value="PROTEIN, PUTATIVE (AFU_ORTHOLOGUE AFUA_5G03330)-RELATED"/>
    <property type="match status" value="1"/>
</dbReference>
<keyword evidence="4" id="KW-1185">Reference proteome</keyword>
<dbReference type="InterPro" id="IPR025337">
    <property type="entry name" value="Questin_oxidase-like"/>
</dbReference>
<evidence type="ECO:0000256" key="2">
    <source>
        <dbReference type="SAM" id="MobiDB-lite"/>
    </source>
</evidence>
<dbReference type="PANTHER" id="PTHR35870:SF1">
    <property type="entry name" value="PROTEIN, PUTATIVE (AFU_ORTHOLOGUE AFUA_5G03330)-RELATED"/>
    <property type="match status" value="1"/>
</dbReference>
<organism evidence="3 4">
    <name type="scientific">Leucocoprinus leucothites</name>
    <dbReference type="NCBI Taxonomy" id="201217"/>
    <lineage>
        <taxon>Eukaryota</taxon>
        <taxon>Fungi</taxon>
        <taxon>Dikarya</taxon>
        <taxon>Basidiomycota</taxon>
        <taxon>Agaricomycotina</taxon>
        <taxon>Agaricomycetes</taxon>
        <taxon>Agaricomycetidae</taxon>
        <taxon>Agaricales</taxon>
        <taxon>Agaricineae</taxon>
        <taxon>Agaricaceae</taxon>
        <taxon>Leucocoprinus</taxon>
    </lineage>
</organism>
<evidence type="ECO:0000313" key="4">
    <source>
        <dbReference type="Proteomes" id="UP000559027"/>
    </source>
</evidence>
<protein>
    <recommendedName>
        <fullName evidence="5">Oxidoreductase AflY</fullName>
    </recommendedName>
</protein>
<name>A0A8H5CVG1_9AGAR</name>